<keyword evidence="1" id="KW-1133">Transmembrane helix</keyword>
<accession>A0A387BIU1</accession>
<dbReference type="AlphaFoldDB" id="A0A387BIU1"/>
<reference evidence="2 3" key="1">
    <citation type="submission" date="2018-09" db="EMBL/GenBank/DDBJ databases">
        <title>Genome sequencing of strain 1JSPR-7.</title>
        <authorList>
            <person name="Heo J."/>
            <person name="Kim S.-J."/>
            <person name="Kwon S.-W."/>
        </authorList>
    </citation>
    <scope>NUCLEOTIDE SEQUENCE [LARGE SCALE GENOMIC DNA]</scope>
    <source>
        <strain evidence="2 3">1JSPR-7</strain>
    </source>
</reference>
<keyword evidence="1" id="KW-0812">Transmembrane</keyword>
<evidence type="ECO:0000313" key="2">
    <source>
        <dbReference type="EMBL" id="AYG00820.1"/>
    </source>
</evidence>
<evidence type="ECO:0000313" key="3">
    <source>
        <dbReference type="Proteomes" id="UP000269374"/>
    </source>
</evidence>
<dbReference type="EMBL" id="CP032627">
    <property type="protein sequence ID" value="AYG00820.1"/>
    <property type="molecule type" value="Genomic_DNA"/>
</dbReference>
<proteinExistence type="predicted"/>
<name>A0A387BIU1_9LACT</name>
<feature type="transmembrane region" description="Helical" evidence="1">
    <location>
        <begin position="34"/>
        <end position="54"/>
    </location>
</feature>
<evidence type="ECO:0000256" key="1">
    <source>
        <dbReference type="SAM" id="Phobius"/>
    </source>
</evidence>
<dbReference type="Proteomes" id="UP000269374">
    <property type="component" value="Chromosome"/>
</dbReference>
<dbReference type="OrthoDB" id="2141035at2"/>
<sequence length="60" mass="6916">MDKKIKVNVDVSSAMYFMGFLVATGMHFAENGGAFWNAVWHGFLSWAYVGYWIVEFLTHH</sequence>
<keyword evidence="3" id="KW-1185">Reference proteome</keyword>
<gene>
    <name evidence="2" type="ORF">D7I46_06750</name>
</gene>
<protein>
    <submittedName>
        <fullName evidence="2">Uncharacterized protein</fullName>
    </submittedName>
</protein>
<dbReference type="KEGG" id="lact:D7I46_06750"/>
<dbReference type="RefSeq" id="WP_120772208.1">
    <property type="nucleotide sequence ID" value="NZ_CP032627.1"/>
</dbReference>
<organism evidence="2 3">
    <name type="scientific">Lactococcus allomyrinae</name>
    <dbReference type="NCBI Taxonomy" id="2419773"/>
    <lineage>
        <taxon>Bacteria</taxon>
        <taxon>Bacillati</taxon>
        <taxon>Bacillota</taxon>
        <taxon>Bacilli</taxon>
        <taxon>Lactobacillales</taxon>
        <taxon>Streptococcaceae</taxon>
        <taxon>Lactococcus</taxon>
    </lineage>
</organism>
<keyword evidence="1" id="KW-0472">Membrane</keyword>
<feature type="transmembrane region" description="Helical" evidence="1">
    <location>
        <begin position="7"/>
        <end position="28"/>
    </location>
</feature>